<keyword evidence="4" id="KW-1185">Reference proteome</keyword>
<feature type="transmembrane region" description="Helical" evidence="1">
    <location>
        <begin position="203"/>
        <end position="223"/>
    </location>
</feature>
<dbReference type="Pfam" id="PF01757">
    <property type="entry name" value="Acyl_transf_3"/>
    <property type="match status" value="1"/>
</dbReference>
<feature type="transmembrane region" description="Helical" evidence="1">
    <location>
        <begin position="118"/>
        <end position="143"/>
    </location>
</feature>
<evidence type="ECO:0000256" key="1">
    <source>
        <dbReference type="SAM" id="Phobius"/>
    </source>
</evidence>
<dbReference type="InterPro" id="IPR002656">
    <property type="entry name" value="Acyl_transf_3_dom"/>
</dbReference>
<protein>
    <submittedName>
        <fullName evidence="3">Exopolysaccharide production protein ExoZ</fullName>
    </submittedName>
</protein>
<feature type="transmembrane region" description="Helical" evidence="1">
    <location>
        <begin position="174"/>
        <end position="196"/>
    </location>
</feature>
<feature type="domain" description="Acyltransferase 3" evidence="2">
    <location>
        <begin position="5"/>
        <end position="307"/>
    </location>
</feature>
<evidence type="ECO:0000259" key="2">
    <source>
        <dbReference type="Pfam" id="PF01757"/>
    </source>
</evidence>
<feature type="transmembrane region" description="Helical" evidence="1">
    <location>
        <begin position="7"/>
        <end position="24"/>
    </location>
</feature>
<feature type="transmembrane region" description="Helical" evidence="1">
    <location>
        <begin position="264"/>
        <end position="282"/>
    </location>
</feature>
<sequence>MKTLYGIQYLRAAAAIAVVLFHAAEKTGGHFAIGAAGVDVFFVISGFIMWVITARRPGAPLKFLSDRIVRIVPIYWLATMVMVAGALVGLFPNLELTAAHVAGSLLFIPMRSPSSGEIWPVLVQGWTLNFEMFFYLVFALALLLPRARQLAAVGLVLAGLTITGAFLSTDNALLLTYTRPLILEFAVGMALGQLWLTGRVPGAAVGVGLVLAALGGFAAIGIFRLPFDEWTCGPLAAALVLGVLALEARGLIRPFALPTLLGNASYSIYLWHTFAISVVVKVGERLHVAPGLTLFLAAICGTAGGLVAYRLIERPLLSARRGGARQPVAAGNAVPEAGGST</sequence>
<dbReference type="RefSeq" id="WP_183806588.1">
    <property type="nucleotide sequence ID" value="NZ_JACIEE010000007.1"/>
</dbReference>
<feature type="transmembrane region" description="Helical" evidence="1">
    <location>
        <begin position="150"/>
        <end position="168"/>
    </location>
</feature>
<dbReference type="GO" id="GO:0000271">
    <property type="term" value="P:polysaccharide biosynthetic process"/>
    <property type="evidence" value="ECO:0007669"/>
    <property type="project" value="TreeGrafter"/>
</dbReference>
<reference evidence="3 4" key="1">
    <citation type="submission" date="2020-08" db="EMBL/GenBank/DDBJ databases">
        <title>Genomic Encyclopedia of Type Strains, Phase IV (KMG-IV): sequencing the most valuable type-strain genomes for metagenomic binning, comparative biology and taxonomic classification.</title>
        <authorList>
            <person name="Goeker M."/>
        </authorList>
    </citation>
    <scope>NUCLEOTIDE SEQUENCE [LARGE SCALE GENOMIC DNA]</scope>
    <source>
        <strain evidence="3 4">DSM 100211</strain>
    </source>
</reference>
<dbReference type="InterPro" id="IPR050879">
    <property type="entry name" value="Acyltransferase_3"/>
</dbReference>
<feature type="transmembrane region" description="Helical" evidence="1">
    <location>
        <begin position="30"/>
        <end position="52"/>
    </location>
</feature>
<accession>A0A7W6D7U2</accession>
<evidence type="ECO:0000313" key="3">
    <source>
        <dbReference type="EMBL" id="MBB3978321.1"/>
    </source>
</evidence>
<gene>
    <name evidence="3" type="ORF">GGQ64_003555</name>
</gene>
<evidence type="ECO:0000313" key="4">
    <source>
        <dbReference type="Proteomes" id="UP000574761"/>
    </source>
</evidence>
<dbReference type="GO" id="GO:0016747">
    <property type="term" value="F:acyltransferase activity, transferring groups other than amino-acyl groups"/>
    <property type="evidence" value="ECO:0007669"/>
    <property type="project" value="InterPro"/>
</dbReference>
<dbReference type="EMBL" id="JACIEE010000007">
    <property type="protein sequence ID" value="MBB3978321.1"/>
    <property type="molecule type" value="Genomic_DNA"/>
</dbReference>
<dbReference type="GO" id="GO:0016020">
    <property type="term" value="C:membrane"/>
    <property type="evidence" value="ECO:0007669"/>
    <property type="project" value="TreeGrafter"/>
</dbReference>
<feature type="transmembrane region" description="Helical" evidence="1">
    <location>
        <begin position="73"/>
        <end position="91"/>
    </location>
</feature>
<keyword evidence="1" id="KW-0472">Membrane</keyword>
<feature type="transmembrane region" description="Helical" evidence="1">
    <location>
        <begin position="235"/>
        <end position="252"/>
    </location>
</feature>
<dbReference type="Proteomes" id="UP000574761">
    <property type="component" value="Unassembled WGS sequence"/>
</dbReference>
<proteinExistence type="predicted"/>
<name>A0A7W6D7U2_9HYPH</name>
<keyword evidence="1" id="KW-1133">Transmembrane helix</keyword>
<organism evidence="3 4">
    <name type="scientific">Mycoplana azooxidifex</name>
    <dbReference type="NCBI Taxonomy" id="1636188"/>
    <lineage>
        <taxon>Bacteria</taxon>
        <taxon>Pseudomonadati</taxon>
        <taxon>Pseudomonadota</taxon>
        <taxon>Alphaproteobacteria</taxon>
        <taxon>Hyphomicrobiales</taxon>
        <taxon>Rhizobiaceae</taxon>
        <taxon>Mycoplana</taxon>
    </lineage>
</organism>
<dbReference type="AlphaFoldDB" id="A0A7W6D7U2"/>
<dbReference type="PANTHER" id="PTHR23028">
    <property type="entry name" value="ACETYLTRANSFERASE"/>
    <property type="match status" value="1"/>
</dbReference>
<feature type="transmembrane region" description="Helical" evidence="1">
    <location>
        <begin position="288"/>
        <end position="312"/>
    </location>
</feature>
<keyword evidence="1" id="KW-0812">Transmembrane</keyword>
<dbReference type="PANTHER" id="PTHR23028:SF53">
    <property type="entry name" value="ACYL_TRANSF_3 DOMAIN-CONTAINING PROTEIN"/>
    <property type="match status" value="1"/>
</dbReference>
<comment type="caution">
    <text evidence="3">The sequence shown here is derived from an EMBL/GenBank/DDBJ whole genome shotgun (WGS) entry which is preliminary data.</text>
</comment>